<feature type="compositionally biased region" description="Low complexity" evidence="1">
    <location>
        <begin position="73"/>
        <end position="82"/>
    </location>
</feature>
<feature type="transmembrane region" description="Helical" evidence="2">
    <location>
        <begin position="262"/>
        <end position="288"/>
    </location>
</feature>
<dbReference type="Proteomes" id="UP001596122">
    <property type="component" value="Unassembled WGS sequence"/>
</dbReference>
<evidence type="ECO:0000313" key="4">
    <source>
        <dbReference type="Proteomes" id="UP001596122"/>
    </source>
</evidence>
<dbReference type="EMBL" id="JBHSLD010000007">
    <property type="protein sequence ID" value="MFC5380919.1"/>
    <property type="molecule type" value="Genomic_DNA"/>
</dbReference>
<feature type="compositionally biased region" description="Basic and acidic residues" evidence="1">
    <location>
        <begin position="1"/>
        <end position="20"/>
    </location>
</feature>
<feature type="region of interest" description="Disordered" evidence="1">
    <location>
        <begin position="1"/>
        <end position="186"/>
    </location>
</feature>
<evidence type="ECO:0000256" key="1">
    <source>
        <dbReference type="SAM" id="MobiDB-lite"/>
    </source>
</evidence>
<protein>
    <recommendedName>
        <fullName evidence="5">DUF4190 domain-containing protein</fullName>
    </recommendedName>
</protein>
<keyword evidence="2" id="KW-0472">Membrane</keyword>
<gene>
    <name evidence="3" type="ORF">ACFPJ6_08960</name>
</gene>
<reference evidence="4" key="1">
    <citation type="journal article" date="2019" name="Int. J. Syst. Evol. Microbiol.">
        <title>The Global Catalogue of Microorganisms (GCM) 10K type strain sequencing project: providing services to taxonomists for standard genome sequencing and annotation.</title>
        <authorList>
            <consortium name="The Broad Institute Genomics Platform"/>
            <consortium name="The Broad Institute Genome Sequencing Center for Infectious Disease"/>
            <person name="Wu L."/>
            <person name="Ma J."/>
        </authorList>
    </citation>
    <scope>NUCLEOTIDE SEQUENCE [LARGE SCALE GENOMIC DNA]</scope>
    <source>
        <strain evidence="4">CCUG 43114</strain>
    </source>
</reference>
<evidence type="ECO:0008006" key="5">
    <source>
        <dbReference type="Google" id="ProtNLM"/>
    </source>
</evidence>
<feature type="compositionally biased region" description="Low complexity" evidence="1">
    <location>
        <begin position="116"/>
        <end position="182"/>
    </location>
</feature>
<keyword evidence="2" id="KW-1133">Transmembrane helix</keyword>
<keyword evidence="2" id="KW-0812">Transmembrane</keyword>
<evidence type="ECO:0000313" key="3">
    <source>
        <dbReference type="EMBL" id="MFC5380919.1"/>
    </source>
</evidence>
<evidence type="ECO:0000256" key="2">
    <source>
        <dbReference type="SAM" id="Phobius"/>
    </source>
</evidence>
<comment type="caution">
    <text evidence="3">The sequence shown here is derived from an EMBL/GenBank/DDBJ whole genome shotgun (WGS) entry which is preliminary data.</text>
</comment>
<accession>A0ABW0GM40</accession>
<keyword evidence="4" id="KW-1185">Reference proteome</keyword>
<proteinExistence type="predicted"/>
<sequence>MTDQTGRPDDDDRPADDRPAEGTPPEPQRQEDAGSVLSGFSWDDPAGAAPARPDDSAEASEPTPAQSPPTAPYPAASSSTPEPTRDPSPGGGASASSDPYASPPPGVSDPAGTSSGYGQQPYGTQYGDQQYGQQPYGDQQYGQQYGGQQQYGSQQQYGQQQYGGQQPYGSEQQYGQQQYGYGATPPASSQPYGYPAPYGAGAGDPEAEKVRSSAVLWTILNGVAIFLCGNLLAIGGVVCAAVAIGRAREDTQAARGLVRWSWILFAAGFALAILFVLVLIVFGFAGALGTAGMSGEF</sequence>
<name>A0ABW0GM40_9MICO</name>
<organism evidence="3 4">
    <name type="scientific">Aquipuribacter nitratireducens</name>
    <dbReference type="NCBI Taxonomy" id="650104"/>
    <lineage>
        <taxon>Bacteria</taxon>
        <taxon>Bacillati</taxon>
        <taxon>Actinomycetota</taxon>
        <taxon>Actinomycetes</taxon>
        <taxon>Micrococcales</taxon>
        <taxon>Intrasporangiaceae</taxon>
        <taxon>Aquipuribacter</taxon>
    </lineage>
</organism>
<feature type="transmembrane region" description="Helical" evidence="2">
    <location>
        <begin position="214"/>
        <end position="242"/>
    </location>
</feature>
<dbReference type="RefSeq" id="WP_340270770.1">
    <property type="nucleotide sequence ID" value="NZ_JBBEOG010000008.1"/>
</dbReference>